<dbReference type="Gene3D" id="3.10.200.10">
    <property type="entry name" value="Alpha carbonic anhydrase"/>
    <property type="match status" value="1"/>
</dbReference>
<dbReference type="SMART" id="SM01057">
    <property type="entry name" value="Carb_anhydrase"/>
    <property type="match status" value="1"/>
</dbReference>
<evidence type="ECO:0000256" key="11">
    <source>
        <dbReference type="ARBA" id="ARBA00023157"/>
    </source>
</evidence>
<dbReference type="PROSITE" id="PS00162">
    <property type="entry name" value="ALPHA_CA_1"/>
    <property type="match status" value="1"/>
</dbReference>
<dbReference type="InterPro" id="IPR036398">
    <property type="entry name" value="CA_dom_sf"/>
</dbReference>
<dbReference type="Proteomes" id="UP001186944">
    <property type="component" value="Unassembled WGS sequence"/>
</dbReference>
<keyword evidence="8" id="KW-0677">Repeat</keyword>
<dbReference type="InterPro" id="IPR023561">
    <property type="entry name" value="Carbonic_anhydrase_a-class"/>
</dbReference>
<evidence type="ECO:0000256" key="3">
    <source>
        <dbReference type="ARBA" id="ARBA00010718"/>
    </source>
</evidence>
<feature type="domain" description="Alpha-carbonic anhydrase" evidence="15">
    <location>
        <begin position="27"/>
        <end position="276"/>
    </location>
</feature>
<evidence type="ECO:0000256" key="8">
    <source>
        <dbReference type="ARBA" id="ARBA00022737"/>
    </source>
</evidence>
<evidence type="ECO:0000256" key="14">
    <source>
        <dbReference type="RuleBase" id="RU367011"/>
    </source>
</evidence>
<evidence type="ECO:0000256" key="1">
    <source>
        <dbReference type="ARBA" id="ARBA00001947"/>
    </source>
</evidence>
<dbReference type="PANTHER" id="PTHR18952:SF141">
    <property type="entry name" value="CARBONIC ANHYDRASE"/>
    <property type="match status" value="1"/>
</dbReference>
<dbReference type="InterPro" id="IPR018338">
    <property type="entry name" value="Carbonic_anhydrase_a-class_CS"/>
</dbReference>
<gene>
    <name evidence="16" type="ORF">FSP39_011364</name>
</gene>
<protein>
    <recommendedName>
        <fullName evidence="4 14">Carbonic anhydrase</fullName>
        <ecNumber evidence="4 14">4.2.1.1</ecNumber>
    </recommendedName>
</protein>
<reference evidence="16" key="1">
    <citation type="submission" date="2019-08" db="EMBL/GenBank/DDBJ databases">
        <title>The improved chromosome-level genome for the pearl oyster Pinctada fucata martensii using PacBio sequencing and Hi-C.</title>
        <authorList>
            <person name="Zheng Z."/>
        </authorList>
    </citation>
    <scope>NUCLEOTIDE SEQUENCE</scope>
    <source>
        <strain evidence="16">ZZ-2019</strain>
        <tissue evidence="16">Adductor muscle</tissue>
    </source>
</reference>
<evidence type="ECO:0000313" key="16">
    <source>
        <dbReference type="EMBL" id="KAK3085960.1"/>
    </source>
</evidence>
<keyword evidence="11" id="KW-1015">Disulfide bond</keyword>
<evidence type="ECO:0000256" key="10">
    <source>
        <dbReference type="ARBA" id="ARBA00022837"/>
    </source>
</evidence>
<evidence type="ECO:0000256" key="6">
    <source>
        <dbReference type="ARBA" id="ARBA00022530"/>
    </source>
</evidence>
<keyword evidence="5" id="KW-0964">Secreted</keyword>
<keyword evidence="10" id="KW-0106">Calcium</keyword>
<dbReference type="GO" id="GO:0004089">
    <property type="term" value="F:carbonate dehydratase activity"/>
    <property type="evidence" value="ECO:0007669"/>
    <property type="project" value="UniProtKB-UniRule"/>
</dbReference>
<keyword evidence="12 14" id="KW-0456">Lyase</keyword>
<comment type="catalytic activity">
    <reaction evidence="13 14">
        <text>hydrogencarbonate + H(+) = CO2 + H2O</text>
        <dbReference type="Rhea" id="RHEA:10748"/>
        <dbReference type="ChEBI" id="CHEBI:15377"/>
        <dbReference type="ChEBI" id="CHEBI:15378"/>
        <dbReference type="ChEBI" id="CHEBI:16526"/>
        <dbReference type="ChEBI" id="CHEBI:17544"/>
        <dbReference type="EC" id="4.2.1.1"/>
    </reaction>
</comment>
<organism evidence="16 17">
    <name type="scientific">Pinctada imbricata</name>
    <name type="common">Atlantic pearl-oyster</name>
    <name type="synonym">Pinctada martensii</name>
    <dbReference type="NCBI Taxonomy" id="66713"/>
    <lineage>
        <taxon>Eukaryota</taxon>
        <taxon>Metazoa</taxon>
        <taxon>Spiralia</taxon>
        <taxon>Lophotrochozoa</taxon>
        <taxon>Mollusca</taxon>
        <taxon>Bivalvia</taxon>
        <taxon>Autobranchia</taxon>
        <taxon>Pteriomorphia</taxon>
        <taxon>Pterioida</taxon>
        <taxon>Pterioidea</taxon>
        <taxon>Pteriidae</taxon>
        <taxon>Pinctada</taxon>
    </lineage>
</organism>
<dbReference type="GO" id="GO:0008270">
    <property type="term" value="F:zinc ion binding"/>
    <property type="evidence" value="ECO:0007669"/>
    <property type="project" value="UniProtKB-UniRule"/>
</dbReference>
<evidence type="ECO:0000256" key="4">
    <source>
        <dbReference type="ARBA" id="ARBA00012925"/>
    </source>
</evidence>
<evidence type="ECO:0000256" key="5">
    <source>
        <dbReference type="ARBA" id="ARBA00022525"/>
    </source>
</evidence>
<dbReference type="GO" id="GO:0005737">
    <property type="term" value="C:cytoplasm"/>
    <property type="evidence" value="ECO:0007669"/>
    <property type="project" value="TreeGrafter"/>
</dbReference>
<dbReference type="SUPFAM" id="SSF51069">
    <property type="entry name" value="Carbonic anhydrase"/>
    <property type="match status" value="1"/>
</dbReference>
<proteinExistence type="inferred from homology"/>
<evidence type="ECO:0000259" key="15">
    <source>
        <dbReference type="PROSITE" id="PS51144"/>
    </source>
</evidence>
<evidence type="ECO:0000256" key="13">
    <source>
        <dbReference type="ARBA" id="ARBA00048348"/>
    </source>
</evidence>
<dbReference type="EC" id="4.2.1.1" evidence="4 14"/>
<sequence>MRSFQFQRRTFDGLICSVSRLQHQKLVTLNKGICVTRCHSNHVGSYQSPVDIASKSLSCDTDLKNYPLQISYQVEKELDIENNGYTVVVPIKQNSFITGGPLQDRYRLIQFHLHWGCSNDRGSEHTVDGQVYAGEIHLVHWNTDKYGSFQEALTQPDGLAVLGAVVKIGRENPGMKLVVDNMDKVVTSGSRCTVPSQFDPQTLLSYDISKYWTYPGSLTTPEYNESVTWIVFCEPFVISQNQMDALRSLRNPEGKCICDNFRDVKPLSQRCIRASF</sequence>
<keyword evidence="7 14" id="KW-0479">Metal-binding</keyword>
<evidence type="ECO:0000256" key="9">
    <source>
        <dbReference type="ARBA" id="ARBA00022833"/>
    </source>
</evidence>
<dbReference type="AlphaFoldDB" id="A0AA88XKF4"/>
<dbReference type="PANTHER" id="PTHR18952">
    <property type="entry name" value="CARBONIC ANHYDRASE"/>
    <property type="match status" value="1"/>
</dbReference>
<keyword evidence="17" id="KW-1185">Reference proteome</keyword>
<keyword evidence="6" id="KW-0272">Extracellular matrix</keyword>
<dbReference type="EMBL" id="VSWD01000012">
    <property type="protein sequence ID" value="KAK3085960.1"/>
    <property type="molecule type" value="Genomic_DNA"/>
</dbReference>
<comment type="subcellular location">
    <subcellularLocation>
        <location evidence="2">Secreted</location>
        <location evidence="2">Extracellular space</location>
        <location evidence="2">Extracellular matrix</location>
    </subcellularLocation>
</comment>
<dbReference type="Pfam" id="PF00194">
    <property type="entry name" value="Carb_anhydrase"/>
    <property type="match status" value="1"/>
</dbReference>
<evidence type="ECO:0000256" key="7">
    <source>
        <dbReference type="ARBA" id="ARBA00022723"/>
    </source>
</evidence>
<evidence type="ECO:0000256" key="12">
    <source>
        <dbReference type="ARBA" id="ARBA00023239"/>
    </source>
</evidence>
<dbReference type="PROSITE" id="PS51144">
    <property type="entry name" value="ALPHA_CA_2"/>
    <property type="match status" value="1"/>
</dbReference>
<keyword evidence="9 14" id="KW-0862">Zinc</keyword>
<comment type="similarity">
    <text evidence="3 14">Belongs to the alpha-carbonic anhydrase family.</text>
</comment>
<accession>A0AA88XKF4</accession>
<dbReference type="InterPro" id="IPR001148">
    <property type="entry name" value="CA_dom"/>
</dbReference>
<evidence type="ECO:0000256" key="2">
    <source>
        <dbReference type="ARBA" id="ARBA00004498"/>
    </source>
</evidence>
<name>A0AA88XKF4_PINIB</name>
<comment type="cofactor">
    <cofactor evidence="1 14">
        <name>Zn(2+)</name>
        <dbReference type="ChEBI" id="CHEBI:29105"/>
    </cofactor>
</comment>
<comment type="caution">
    <text evidence="16">The sequence shown here is derived from an EMBL/GenBank/DDBJ whole genome shotgun (WGS) entry which is preliminary data.</text>
</comment>
<comment type="function">
    <text evidence="14">Reversible hydration of carbon dioxide.</text>
</comment>
<dbReference type="CDD" id="cd00326">
    <property type="entry name" value="alpha_CA"/>
    <property type="match status" value="1"/>
</dbReference>
<evidence type="ECO:0000313" key="17">
    <source>
        <dbReference type="Proteomes" id="UP001186944"/>
    </source>
</evidence>